<accession>A0A4Q0VLW1</accession>
<gene>
    <name evidence="2" type="ORF">DXH47_00250</name>
</gene>
<feature type="transmembrane region" description="Helical" evidence="1">
    <location>
        <begin position="188"/>
        <end position="206"/>
    </location>
</feature>
<feature type="transmembrane region" description="Helical" evidence="1">
    <location>
        <begin position="21"/>
        <end position="39"/>
    </location>
</feature>
<keyword evidence="3" id="KW-1185">Reference proteome</keyword>
<feature type="transmembrane region" description="Helical" evidence="1">
    <location>
        <begin position="90"/>
        <end position="123"/>
    </location>
</feature>
<evidence type="ECO:0000313" key="2">
    <source>
        <dbReference type="EMBL" id="RXI80032.1"/>
    </source>
</evidence>
<comment type="caution">
    <text evidence="2">The sequence shown here is derived from an EMBL/GenBank/DDBJ whole genome shotgun (WGS) entry which is preliminary data.</text>
</comment>
<dbReference type="OrthoDB" id="2248033at2"/>
<evidence type="ECO:0000313" key="3">
    <source>
        <dbReference type="Proteomes" id="UP000290602"/>
    </source>
</evidence>
<dbReference type="AlphaFoldDB" id="A0A4Q0VLW1"/>
<proteinExistence type="predicted"/>
<sequence length="257" mass="28946">MTSFNHLFRVMWRPKFRSMNQLLFFNLLAVVVTMVYQIWRRGFAQLEMISTVTIWGSIFGFVAFVLLARQNEQVVISDTYRLLPTSDTKLYLANLGTSLVALLYVGVIQVILLAVGTAMSGNIIRMWLQLNIHMSAAAWHDLAFYGTSAVLWGIVVALWAWAVITLIHFGTNTISAFLPNVQQRIIKVVLAIILTGVLLRFLTWFAELESKLYAAFTGIASVLEGGVWFDLLGLVVVVIVVATANIVMMHRWVEAKY</sequence>
<name>A0A4Q0VLW1_9LACO</name>
<feature type="transmembrane region" description="Helical" evidence="1">
    <location>
        <begin position="51"/>
        <end position="69"/>
    </location>
</feature>
<organism evidence="2 3">
    <name type="scientific">Levilactobacillus suantsaii</name>
    <dbReference type="NCBI Taxonomy" id="2292255"/>
    <lineage>
        <taxon>Bacteria</taxon>
        <taxon>Bacillati</taxon>
        <taxon>Bacillota</taxon>
        <taxon>Bacilli</taxon>
        <taxon>Lactobacillales</taxon>
        <taxon>Lactobacillaceae</taxon>
        <taxon>Levilactobacillus</taxon>
    </lineage>
</organism>
<keyword evidence="1" id="KW-0812">Transmembrane</keyword>
<dbReference type="Proteomes" id="UP000290602">
    <property type="component" value="Unassembled WGS sequence"/>
</dbReference>
<protein>
    <submittedName>
        <fullName evidence="2">Uncharacterized protein</fullName>
    </submittedName>
</protein>
<keyword evidence="1" id="KW-0472">Membrane</keyword>
<feature type="transmembrane region" description="Helical" evidence="1">
    <location>
        <begin position="226"/>
        <end position="248"/>
    </location>
</feature>
<keyword evidence="1" id="KW-1133">Transmembrane helix</keyword>
<reference evidence="2 3" key="1">
    <citation type="submission" date="2018-08" db="EMBL/GenBank/DDBJ databases">
        <title>Lactobacillus suantsai sp. nov., isolated from traditional fermented suan-tsai in Taiwan.</title>
        <authorList>
            <person name="Huang C.-H."/>
        </authorList>
    </citation>
    <scope>NUCLEOTIDE SEQUENCE [LARGE SCALE GENOMIC DNA]</scope>
    <source>
        <strain evidence="2 3">BCRC 12945</strain>
    </source>
</reference>
<dbReference type="RefSeq" id="WP_129031092.1">
    <property type="nucleotide sequence ID" value="NZ_QXIL01000001.1"/>
</dbReference>
<feature type="transmembrane region" description="Helical" evidence="1">
    <location>
        <begin position="143"/>
        <end position="167"/>
    </location>
</feature>
<evidence type="ECO:0000256" key="1">
    <source>
        <dbReference type="SAM" id="Phobius"/>
    </source>
</evidence>
<dbReference type="EMBL" id="QXIL01000001">
    <property type="protein sequence ID" value="RXI80032.1"/>
    <property type="molecule type" value="Genomic_DNA"/>
</dbReference>